<dbReference type="Gene3D" id="1.10.1760.20">
    <property type="match status" value="1"/>
</dbReference>
<evidence type="ECO:0000313" key="3">
    <source>
        <dbReference type="Proteomes" id="UP000675664"/>
    </source>
</evidence>
<proteinExistence type="predicted"/>
<feature type="transmembrane region" description="Helical" evidence="1">
    <location>
        <begin position="26"/>
        <end position="44"/>
    </location>
</feature>
<dbReference type="GO" id="GO:0022857">
    <property type="term" value="F:transmembrane transporter activity"/>
    <property type="evidence" value="ECO:0007669"/>
    <property type="project" value="InterPro"/>
</dbReference>
<dbReference type="AlphaFoldDB" id="A0A8J7W0P8"/>
<protein>
    <submittedName>
        <fullName evidence="2">ECF transporter S component</fullName>
    </submittedName>
</protein>
<feature type="transmembrane region" description="Helical" evidence="1">
    <location>
        <begin position="56"/>
        <end position="79"/>
    </location>
</feature>
<keyword evidence="1" id="KW-0472">Membrane</keyword>
<dbReference type="InterPro" id="IPR024529">
    <property type="entry name" value="ECF_trnsprt_substrate-spec"/>
</dbReference>
<keyword evidence="3" id="KW-1185">Reference proteome</keyword>
<feature type="transmembrane region" description="Helical" evidence="1">
    <location>
        <begin position="91"/>
        <end position="111"/>
    </location>
</feature>
<dbReference type="EMBL" id="JAGSND010000006">
    <property type="protein sequence ID" value="MBR0598236.1"/>
    <property type="molecule type" value="Genomic_DNA"/>
</dbReference>
<keyword evidence="1" id="KW-1133">Transmembrane helix</keyword>
<keyword evidence="1" id="KW-0812">Transmembrane</keyword>
<feature type="transmembrane region" description="Helical" evidence="1">
    <location>
        <begin position="147"/>
        <end position="172"/>
    </location>
</feature>
<dbReference type="Proteomes" id="UP000675664">
    <property type="component" value="Unassembled WGS sequence"/>
</dbReference>
<organism evidence="2 3">
    <name type="scientific">Sinanaerobacter chloroacetimidivorans</name>
    <dbReference type="NCBI Taxonomy" id="2818044"/>
    <lineage>
        <taxon>Bacteria</taxon>
        <taxon>Bacillati</taxon>
        <taxon>Bacillota</taxon>
        <taxon>Clostridia</taxon>
        <taxon>Peptostreptococcales</taxon>
        <taxon>Anaerovoracaceae</taxon>
        <taxon>Sinanaerobacter</taxon>
    </lineage>
</organism>
<dbReference type="Pfam" id="PF12822">
    <property type="entry name" value="ECF_trnsprt"/>
    <property type="match status" value="1"/>
</dbReference>
<evidence type="ECO:0000313" key="2">
    <source>
        <dbReference type="EMBL" id="MBR0598236.1"/>
    </source>
</evidence>
<comment type="caution">
    <text evidence="2">The sequence shown here is derived from an EMBL/GenBank/DDBJ whole genome shotgun (WGS) entry which is preliminary data.</text>
</comment>
<accession>A0A8J7W0P8</accession>
<name>A0A8J7W0P8_9FIRM</name>
<dbReference type="RefSeq" id="WP_227018366.1">
    <property type="nucleotide sequence ID" value="NZ_JAGSND010000006.1"/>
</dbReference>
<sequence>MSISETKVRETKVPDLKKKKWTVKRISIMAIFIALSAVGAMIKIPSPIGSIGLDSCPGYFCALAFGSAEGAIIIAIGHLLSAAVVGFPLTIPIHLAVAVCMGILAVIFRLIGRKGTAGLVVSVVAIALLNSFGVGLLLLPLGGWGLYLANIVSLLVAAAVNTIIAAIAYASVKNSKLLS</sequence>
<reference evidence="2" key="2">
    <citation type="submission" date="2021-04" db="EMBL/GenBank/DDBJ databases">
        <authorList>
            <person name="Liu J."/>
        </authorList>
    </citation>
    <scope>NUCLEOTIDE SEQUENCE</scope>
    <source>
        <strain evidence="2">BAD-6</strain>
    </source>
</reference>
<evidence type="ECO:0000256" key="1">
    <source>
        <dbReference type="SAM" id="Phobius"/>
    </source>
</evidence>
<gene>
    <name evidence="2" type="ORF">KCX82_10155</name>
</gene>
<feature type="transmembrane region" description="Helical" evidence="1">
    <location>
        <begin position="118"/>
        <end position="141"/>
    </location>
</feature>
<reference evidence="2" key="1">
    <citation type="submission" date="2021-04" db="EMBL/GenBank/DDBJ databases">
        <title>Sinoanaerobacter chloroacetimidivorans sp. nov., an obligate anaerobic bacterium isolated from anaerobic sludge.</title>
        <authorList>
            <person name="Bao Y."/>
        </authorList>
    </citation>
    <scope>NUCLEOTIDE SEQUENCE</scope>
    <source>
        <strain evidence="2">BAD-6</strain>
    </source>
</reference>